<reference evidence="2" key="2">
    <citation type="submission" date="2020-06" db="EMBL/GenBank/DDBJ databases">
        <authorList>
            <person name="Sheffer M."/>
        </authorList>
    </citation>
    <scope>NUCLEOTIDE SEQUENCE</scope>
</reference>
<keyword evidence="1" id="KW-0732">Signal</keyword>
<reference evidence="2" key="1">
    <citation type="journal article" date="2020" name="bioRxiv">
        <title>Chromosome-level reference genome of the European wasp spider Argiope bruennichi: a resource for studies on range expansion and evolutionary adaptation.</title>
        <authorList>
            <person name="Sheffer M.M."/>
            <person name="Hoppe A."/>
            <person name="Krehenwinkel H."/>
            <person name="Uhl G."/>
            <person name="Kuss A.W."/>
            <person name="Jensen L."/>
            <person name="Jensen C."/>
            <person name="Gillespie R.G."/>
            <person name="Hoff K.J."/>
            <person name="Prost S."/>
        </authorList>
    </citation>
    <scope>NUCLEOTIDE SEQUENCE</scope>
</reference>
<dbReference type="OrthoDB" id="6421681at2759"/>
<accession>A0A8T0EPT8</accession>
<evidence type="ECO:0000313" key="2">
    <source>
        <dbReference type="EMBL" id="KAF8777391.1"/>
    </source>
</evidence>
<evidence type="ECO:0000313" key="3">
    <source>
        <dbReference type="Proteomes" id="UP000807504"/>
    </source>
</evidence>
<feature type="chain" id="PRO_5035714847" evidence="1">
    <location>
        <begin position="22"/>
        <end position="267"/>
    </location>
</feature>
<feature type="signal peptide" evidence="1">
    <location>
        <begin position="1"/>
        <end position="21"/>
    </location>
</feature>
<dbReference type="AlphaFoldDB" id="A0A8T0EPT8"/>
<gene>
    <name evidence="2" type="ORF">HNY73_014259</name>
</gene>
<comment type="caution">
    <text evidence="2">The sequence shown here is derived from an EMBL/GenBank/DDBJ whole genome shotgun (WGS) entry which is preliminary data.</text>
</comment>
<sequence>MLRDLTLVVLTVFIRFQMSDGQNAFVNNDNPFSFGAPSFSDASDPSFVQDSISSALLNSGNNFQIRTEPSTLFSQEVFPASELSSSISSTNQNSSTANPSPVENFVTKFNSAVYNSKVLPYIFDIKELSPEAFSKFLYDNVFSRGPHVFSSNPQNITSIVSIPNIDRINTYTPPILLDIYSNAIAKYLFNEGTLDLSNISFAPRKYARILEKRAKRCWKKETPESKFLALGDGFIDYMRSIDHFTTNTMNGLANYFANEVQRVGNKF</sequence>
<name>A0A8T0EPT8_ARGBR</name>
<proteinExistence type="predicted"/>
<keyword evidence="3" id="KW-1185">Reference proteome</keyword>
<evidence type="ECO:0000256" key="1">
    <source>
        <dbReference type="SAM" id="SignalP"/>
    </source>
</evidence>
<dbReference type="EMBL" id="JABXBU010002072">
    <property type="protein sequence ID" value="KAF8777391.1"/>
    <property type="molecule type" value="Genomic_DNA"/>
</dbReference>
<organism evidence="2 3">
    <name type="scientific">Argiope bruennichi</name>
    <name type="common">Wasp spider</name>
    <name type="synonym">Aranea bruennichi</name>
    <dbReference type="NCBI Taxonomy" id="94029"/>
    <lineage>
        <taxon>Eukaryota</taxon>
        <taxon>Metazoa</taxon>
        <taxon>Ecdysozoa</taxon>
        <taxon>Arthropoda</taxon>
        <taxon>Chelicerata</taxon>
        <taxon>Arachnida</taxon>
        <taxon>Araneae</taxon>
        <taxon>Araneomorphae</taxon>
        <taxon>Entelegynae</taxon>
        <taxon>Araneoidea</taxon>
        <taxon>Araneidae</taxon>
        <taxon>Argiope</taxon>
    </lineage>
</organism>
<protein>
    <submittedName>
        <fullName evidence="2">Uncharacterized protein</fullName>
    </submittedName>
</protein>
<dbReference type="Proteomes" id="UP000807504">
    <property type="component" value="Unassembled WGS sequence"/>
</dbReference>